<dbReference type="InterPro" id="IPR035999">
    <property type="entry name" value="Sec7_dom_sf"/>
</dbReference>
<evidence type="ECO:0000256" key="4">
    <source>
        <dbReference type="ARBA" id="ARBA00022490"/>
    </source>
</evidence>
<reference evidence="8 9" key="1">
    <citation type="submission" date="2022-04" db="EMBL/GenBank/DDBJ databases">
        <title>Chromosome-level reference genomes for two strains of Caenorhabditis briggsae: an improved platform for comparative genomics.</title>
        <authorList>
            <person name="Stevens L."/>
            <person name="Andersen E."/>
        </authorList>
    </citation>
    <scope>NUCLEOTIDE SEQUENCE [LARGE SCALE GENOMIC DNA]</scope>
    <source>
        <strain evidence="8">VX34</strain>
        <tissue evidence="8">Whole-organism</tissue>
    </source>
</reference>
<dbReference type="GO" id="GO:0015031">
    <property type="term" value="P:protein transport"/>
    <property type="evidence" value="ECO:0007669"/>
    <property type="project" value="UniProtKB-KW"/>
</dbReference>
<dbReference type="SUPFAM" id="SSF48425">
    <property type="entry name" value="Sec7 domain"/>
    <property type="match status" value="1"/>
</dbReference>
<dbReference type="SMART" id="SM00222">
    <property type="entry name" value="Sec7"/>
    <property type="match status" value="1"/>
</dbReference>
<accession>A0AAE9J5T7</accession>
<dbReference type="PANTHER" id="PTHR10663:SF375">
    <property type="entry name" value="LD29171P"/>
    <property type="match status" value="1"/>
</dbReference>
<dbReference type="GO" id="GO:0016020">
    <property type="term" value="C:membrane"/>
    <property type="evidence" value="ECO:0007669"/>
    <property type="project" value="UniProtKB-SubCell"/>
</dbReference>
<keyword evidence="3" id="KW-0813">Transport</keyword>
<keyword evidence="6" id="KW-0472">Membrane</keyword>
<dbReference type="Gene3D" id="1.25.10.10">
    <property type="entry name" value="Leucine-rich Repeat Variant"/>
    <property type="match status" value="1"/>
</dbReference>
<dbReference type="InterPro" id="IPR015403">
    <property type="entry name" value="Mon2/Sec7/BIG1-like_HDS"/>
</dbReference>
<keyword evidence="5" id="KW-0653">Protein transport</keyword>
<keyword evidence="4" id="KW-0963">Cytoplasm</keyword>
<dbReference type="CDD" id="cd00171">
    <property type="entry name" value="Sec7"/>
    <property type="match status" value="1"/>
</dbReference>
<dbReference type="Pfam" id="PF09324">
    <property type="entry name" value="Sec7-like_HDS"/>
    <property type="match status" value="1"/>
</dbReference>
<organism evidence="8 9">
    <name type="scientific">Caenorhabditis briggsae</name>
    <dbReference type="NCBI Taxonomy" id="6238"/>
    <lineage>
        <taxon>Eukaryota</taxon>
        <taxon>Metazoa</taxon>
        <taxon>Ecdysozoa</taxon>
        <taxon>Nematoda</taxon>
        <taxon>Chromadorea</taxon>
        <taxon>Rhabditida</taxon>
        <taxon>Rhabditina</taxon>
        <taxon>Rhabditomorpha</taxon>
        <taxon>Rhabditoidea</taxon>
        <taxon>Rhabditidae</taxon>
        <taxon>Peloderinae</taxon>
        <taxon>Caenorhabditis</taxon>
    </lineage>
</organism>
<evidence type="ECO:0000259" key="7">
    <source>
        <dbReference type="PROSITE" id="PS50190"/>
    </source>
</evidence>
<dbReference type="InterPro" id="IPR023394">
    <property type="entry name" value="Sec7_C_sf"/>
</dbReference>
<dbReference type="InterPro" id="IPR011989">
    <property type="entry name" value="ARM-like"/>
</dbReference>
<name>A0AAE9J5T7_CAEBR</name>
<dbReference type="EMBL" id="CP092621">
    <property type="protein sequence ID" value="UMM16909.1"/>
    <property type="molecule type" value="Genomic_DNA"/>
</dbReference>
<dbReference type="Gene3D" id="1.10.1000.11">
    <property type="entry name" value="Arf Nucleotide-binding Site Opener,domain 2"/>
    <property type="match status" value="1"/>
</dbReference>
<dbReference type="InterPro" id="IPR046455">
    <property type="entry name" value="Sec7/BIG1-like_C"/>
</dbReference>
<keyword evidence="9" id="KW-1185">Reference proteome</keyword>
<dbReference type="InterPro" id="IPR000904">
    <property type="entry name" value="Sec7_dom"/>
</dbReference>
<sequence>MNNKTTTTKKSIGAIFLKDGIERILKDVKEEESGWIIKRSEHDHSQLKKACECTLEELNSHDDYLSEASSSFEADQHFFTLEIACQSKSPKVVASSLACIQKLIAHGYLIGNRVDTSNPDRKLIDRIAHSICSTTLAHESNEKVTVNCSQAILEMVGSKHCHVHGESLILAVRTCFNIFLSSPPLKNGIKSAAARSAEFTLKMGVNSVFEKSKQFGNLKDDETIVKEVVDMLVSSAEEMTSDRAGIHRTSVSRSDESQDQSLFQNIYQEDVFLIFQELCILSQIEENETTNDQQLRFKLMILGIVHEIFENHSTVIQSSEPCITVIKRILCIGLTQNATLNPNVQVFEKSCDLFVVLLDKFKAHLKPSIEVFFKDIILPILVLDAYSFDQKQIVMKTIEKILTNPQSVVDMYVNYDLGLTSGNLFKLIVEEISKTTVLTGNDYTPSAQKIREREMRILGLGCLSNILQCLVDWWQVCEVQKITSGTDVDDVDSGNQKKTELEKFESVKQLKNLLEQGIQLFSTKPKKGLTFLQENGFVGNSAEGVAQFMMKEERLDKTQVGDYLGDPDEFNSSVMNAYIDMLDFSSIGILPALRLFLEKFRLPGEAQKIDRLMLKFASRYLDCNPNQEIFANADAAYVLAFSVILLTTDLHNKTIKNKITKEGYISMNRGINDGGNIPEELLVSIFNDISKNEIKMKAGATALLRSRVTPGQGSLATDEERRKMAAVEMEAMSQTARSLMESACDTDSHFTPAQHQHHVKPMFEICWAPCLVAFSMGVQLSDDEEECAICLKGLRLGVRASCFLQDRTEKETGEKNVNEKNKKKEAFIKALTDFTLLTHKSSLGDMKKKNVEAIKTLLLIGNEDGEYLEESWIDVMRCMSYLELVQLIGTGLNSNMSHEDDSSLHYVMKATGEIDEETLEIVRESLGDSFSQEVVVAIDRIFNSSSRLSAEAIVHFVNALCQVSREELSHPDAPRMFLLGKVVDVAFYNMNRIRFEWGRIWTVIGEHFNAAGCNPNESVAYYSIDALRQLSIKFLEKGELPNFKFQKEFLRPFEVIMIRNENAQVRNLVVQCCTYLVKAHSSCLRSGWQNIFSVLTHSSGDPSMEIVKNAFQTTCFVIEHRLKHDFSAILESLQDVLKCLEEFACNPNLPGKNTEAIRLIGICAGFVSENSHRIDEDPHRDSHFFKGLSSDQQIWLRGWLPIFLKLSSIINESRSDVRKQSLKVMFEVMDHHGGDFKPEWWEDLFDIVFKIFNPTKIEIHDKDKQEWISTTCNHAMPKVVDVFTKHFSLLSVELLPRIYKQFSDFLQQHNEQLSLCAISCFEWLITRNGERFTESMWTQTIDLIENLFIILPSTTSEFSAIRYELVDSISRFTLGADQNVSGPKNNIPDDGLFIHVSPDSLLRICHVLAQNYKMAKQSTDDGSSLIRLETRSLSTMLSIVLRLLYDIRADKLKGEVSRRVTEVVALSFEGYSTLMSGTNREAYETVVCELLSECNKLPNEMLATLGPDFPSKLCDLVRTVDGQRMRDLLCDLLRRFTCK</sequence>
<dbReference type="FunFam" id="1.10.220.20:FF:000002">
    <property type="entry name" value="Brefeldin A-inhibited guanine nucleotide-exchange protein 1"/>
    <property type="match status" value="1"/>
</dbReference>
<proteinExistence type="predicted"/>
<feature type="domain" description="SEC7" evidence="7">
    <location>
        <begin position="503"/>
        <end position="692"/>
    </location>
</feature>
<dbReference type="PANTHER" id="PTHR10663">
    <property type="entry name" value="GUANYL-NUCLEOTIDE EXCHANGE FACTOR"/>
    <property type="match status" value="1"/>
</dbReference>
<dbReference type="Pfam" id="PF01369">
    <property type="entry name" value="Sec7"/>
    <property type="match status" value="1"/>
</dbReference>
<evidence type="ECO:0000256" key="5">
    <source>
        <dbReference type="ARBA" id="ARBA00022927"/>
    </source>
</evidence>
<gene>
    <name evidence="8" type="ORF">L5515_013722</name>
</gene>
<dbReference type="Gene3D" id="1.10.220.20">
    <property type="match status" value="1"/>
</dbReference>
<dbReference type="GO" id="GO:0005737">
    <property type="term" value="C:cytoplasm"/>
    <property type="evidence" value="ECO:0007669"/>
    <property type="project" value="UniProtKB-SubCell"/>
</dbReference>
<dbReference type="GO" id="GO:0032012">
    <property type="term" value="P:regulation of ARF protein signal transduction"/>
    <property type="evidence" value="ECO:0007669"/>
    <property type="project" value="InterPro"/>
</dbReference>
<dbReference type="FunFam" id="1.10.1000.11:FF:000003">
    <property type="entry name" value="Brefeldin A-inhibited guanine nucleotide-exchange protein 1"/>
    <property type="match status" value="1"/>
</dbReference>
<evidence type="ECO:0000256" key="2">
    <source>
        <dbReference type="ARBA" id="ARBA00004496"/>
    </source>
</evidence>
<dbReference type="Proteomes" id="UP000829354">
    <property type="component" value="Chromosome II"/>
</dbReference>
<dbReference type="Pfam" id="PF16213">
    <property type="entry name" value="DCB"/>
    <property type="match status" value="1"/>
</dbReference>
<comment type="subcellular location">
    <subcellularLocation>
        <location evidence="2">Cytoplasm</location>
    </subcellularLocation>
    <subcellularLocation>
        <location evidence="1">Membrane</location>
    </subcellularLocation>
</comment>
<dbReference type="PROSITE" id="PS50190">
    <property type="entry name" value="SEC7"/>
    <property type="match status" value="1"/>
</dbReference>
<protein>
    <recommendedName>
        <fullName evidence="7">SEC7 domain-containing protein</fullName>
    </recommendedName>
</protein>
<evidence type="ECO:0000313" key="8">
    <source>
        <dbReference type="EMBL" id="UMM16909.1"/>
    </source>
</evidence>
<dbReference type="GO" id="GO:0005085">
    <property type="term" value="F:guanyl-nucleotide exchange factor activity"/>
    <property type="evidence" value="ECO:0007669"/>
    <property type="project" value="InterPro"/>
</dbReference>
<dbReference type="SUPFAM" id="SSF48371">
    <property type="entry name" value="ARM repeat"/>
    <property type="match status" value="1"/>
</dbReference>
<dbReference type="InterPro" id="IPR032691">
    <property type="entry name" value="Mon2/Sec7/BIG1-like_HUS"/>
</dbReference>
<dbReference type="Pfam" id="PF12783">
    <property type="entry name" value="Sec7-like_HUS"/>
    <property type="match status" value="1"/>
</dbReference>
<dbReference type="InterPro" id="IPR032629">
    <property type="entry name" value="DCB_dom"/>
</dbReference>
<dbReference type="Pfam" id="PF20252">
    <property type="entry name" value="BIG2_C"/>
    <property type="match status" value="1"/>
</dbReference>
<dbReference type="InterPro" id="IPR016024">
    <property type="entry name" value="ARM-type_fold"/>
</dbReference>
<evidence type="ECO:0000256" key="6">
    <source>
        <dbReference type="ARBA" id="ARBA00023136"/>
    </source>
</evidence>
<evidence type="ECO:0000256" key="1">
    <source>
        <dbReference type="ARBA" id="ARBA00004370"/>
    </source>
</evidence>
<evidence type="ECO:0000256" key="3">
    <source>
        <dbReference type="ARBA" id="ARBA00022448"/>
    </source>
</evidence>
<evidence type="ECO:0000313" key="9">
    <source>
        <dbReference type="Proteomes" id="UP000829354"/>
    </source>
</evidence>